<evidence type="ECO:0000256" key="7">
    <source>
        <dbReference type="ARBA" id="ARBA00023288"/>
    </source>
</evidence>
<evidence type="ECO:0000256" key="1">
    <source>
        <dbReference type="ARBA" id="ARBA00004141"/>
    </source>
</evidence>
<dbReference type="Pfam" id="PF01529">
    <property type="entry name" value="DHHC"/>
    <property type="match status" value="1"/>
</dbReference>
<dbReference type="GO" id="GO:0016020">
    <property type="term" value="C:membrane"/>
    <property type="evidence" value="ECO:0007669"/>
    <property type="project" value="UniProtKB-SubCell"/>
</dbReference>
<comment type="domain">
    <text evidence="10">The DHHC domain is required for palmitoyltransferase activity.</text>
</comment>
<reference evidence="12" key="1">
    <citation type="submission" date="2021-06" db="EMBL/GenBank/DDBJ databases">
        <authorList>
            <person name="Kallberg Y."/>
            <person name="Tangrot J."/>
            <person name="Rosling A."/>
        </authorList>
    </citation>
    <scope>NUCLEOTIDE SEQUENCE</scope>
    <source>
        <strain evidence="12">IA702</strain>
    </source>
</reference>
<dbReference type="GO" id="GO:0019706">
    <property type="term" value="F:protein-cysteine S-palmitoyltransferase activity"/>
    <property type="evidence" value="ECO:0007669"/>
    <property type="project" value="UniProtKB-EC"/>
</dbReference>
<keyword evidence="5 10" id="KW-0472">Membrane</keyword>
<dbReference type="InterPro" id="IPR001594">
    <property type="entry name" value="Palmitoyltrfase_DHHC"/>
</dbReference>
<evidence type="ECO:0000313" key="12">
    <source>
        <dbReference type="EMBL" id="CAG8485201.1"/>
    </source>
</evidence>
<evidence type="ECO:0000256" key="10">
    <source>
        <dbReference type="RuleBase" id="RU079119"/>
    </source>
</evidence>
<dbReference type="EMBL" id="CAJVPJ010000142">
    <property type="protein sequence ID" value="CAG8485201.1"/>
    <property type="molecule type" value="Genomic_DNA"/>
</dbReference>
<dbReference type="Proteomes" id="UP000789572">
    <property type="component" value="Unassembled WGS sequence"/>
</dbReference>
<comment type="similarity">
    <text evidence="10">Belongs to the DHHC palmitoyltransferase family.</text>
</comment>
<keyword evidence="4 10" id="KW-1133">Transmembrane helix</keyword>
<keyword evidence="2 10" id="KW-0808">Transferase</keyword>
<keyword evidence="13" id="KW-1185">Reference proteome</keyword>
<organism evidence="12 13">
    <name type="scientific">Paraglomus occultum</name>
    <dbReference type="NCBI Taxonomy" id="144539"/>
    <lineage>
        <taxon>Eukaryota</taxon>
        <taxon>Fungi</taxon>
        <taxon>Fungi incertae sedis</taxon>
        <taxon>Mucoromycota</taxon>
        <taxon>Glomeromycotina</taxon>
        <taxon>Glomeromycetes</taxon>
        <taxon>Paraglomerales</taxon>
        <taxon>Paraglomeraceae</taxon>
        <taxon>Paraglomus</taxon>
    </lineage>
</organism>
<dbReference type="OrthoDB" id="9909019at2759"/>
<feature type="transmembrane region" description="Helical" evidence="10">
    <location>
        <begin position="204"/>
        <end position="228"/>
    </location>
</feature>
<evidence type="ECO:0000313" key="13">
    <source>
        <dbReference type="Proteomes" id="UP000789572"/>
    </source>
</evidence>
<dbReference type="GO" id="GO:0005783">
    <property type="term" value="C:endoplasmic reticulum"/>
    <property type="evidence" value="ECO:0007669"/>
    <property type="project" value="TreeGrafter"/>
</dbReference>
<accession>A0A9N8WD73</accession>
<feature type="transmembrane region" description="Helical" evidence="10">
    <location>
        <begin position="111"/>
        <end position="130"/>
    </location>
</feature>
<keyword evidence="7" id="KW-0449">Lipoprotein</keyword>
<comment type="catalytic activity">
    <reaction evidence="9 10">
        <text>L-cysteinyl-[protein] + hexadecanoyl-CoA = S-hexadecanoyl-L-cysteinyl-[protein] + CoA</text>
        <dbReference type="Rhea" id="RHEA:36683"/>
        <dbReference type="Rhea" id="RHEA-COMP:10131"/>
        <dbReference type="Rhea" id="RHEA-COMP:11032"/>
        <dbReference type="ChEBI" id="CHEBI:29950"/>
        <dbReference type="ChEBI" id="CHEBI:57287"/>
        <dbReference type="ChEBI" id="CHEBI:57379"/>
        <dbReference type="ChEBI" id="CHEBI:74151"/>
        <dbReference type="EC" id="2.3.1.225"/>
    </reaction>
</comment>
<keyword evidence="6" id="KW-0564">Palmitate</keyword>
<evidence type="ECO:0000256" key="5">
    <source>
        <dbReference type="ARBA" id="ARBA00023136"/>
    </source>
</evidence>
<dbReference type="PANTHER" id="PTHR22883">
    <property type="entry name" value="ZINC FINGER DHHC DOMAIN CONTAINING PROTEIN"/>
    <property type="match status" value="1"/>
</dbReference>
<comment type="caution">
    <text evidence="12">The sequence shown here is derived from an EMBL/GenBank/DDBJ whole genome shotgun (WGS) entry which is preliminary data.</text>
</comment>
<keyword evidence="3 10" id="KW-0812">Transmembrane</keyword>
<feature type="transmembrane region" description="Helical" evidence="10">
    <location>
        <begin position="267"/>
        <end position="288"/>
    </location>
</feature>
<evidence type="ECO:0000256" key="4">
    <source>
        <dbReference type="ARBA" id="ARBA00022989"/>
    </source>
</evidence>
<evidence type="ECO:0000256" key="9">
    <source>
        <dbReference type="ARBA" id="ARBA00048048"/>
    </source>
</evidence>
<sequence>MDPFIAMAAYFVLFSFIVFVLLMGPSQKFRNGPIGMIHRFLTVTLINGIASVNRRICGTRLSGKFDGVYRYFMEEKNPVLQMVYLFLITGAVYAFYVSVWPHIPGPYLSRIHLYTSNLVIVFTYATMFIATRSDPGRVTQENAVKACKAFPYDFVLFEPKKCRTCLIQKPARSKHCSLCNVCVAKCDHHCAWINNCVGLKNYRYFLLFLYATIQICFYGTYLIFYAFMGIAKQMNLMSAYVSNIQTGKKVPITTYQAVLYLIHQYRLLGALGIFAFLVGFVILAFLGYQLSLIKSGMTANEAFKWEDLDEIIQMGELYVHEKAFDVDDAKLSKNPNIPKTIKLYWNETAEERKRRLGGPRGKNDYDGTQVQSLKEVQNIYDKGFWGNLKEIFFPPSI</sequence>
<feature type="domain" description="Palmitoyltransferase DHHC" evidence="11">
    <location>
        <begin position="158"/>
        <end position="305"/>
    </location>
</feature>
<name>A0A9N8WD73_9GLOM</name>
<dbReference type="AlphaFoldDB" id="A0A9N8WD73"/>
<evidence type="ECO:0000256" key="3">
    <source>
        <dbReference type="ARBA" id="ARBA00022692"/>
    </source>
</evidence>
<feature type="transmembrane region" description="Helical" evidence="10">
    <location>
        <begin position="6"/>
        <end position="24"/>
    </location>
</feature>
<keyword evidence="8 10" id="KW-0012">Acyltransferase</keyword>
<evidence type="ECO:0000256" key="6">
    <source>
        <dbReference type="ARBA" id="ARBA00023139"/>
    </source>
</evidence>
<protein>
    <recommendedName>
        <fullName evidence="10">Palmitoyltransferase</fullName>
        <ecNumber evidence="10">2.3.1.225</ecNumber>
    </recommendedName>
</protein>
<evidence type="ECO:0000256" key="2">
    <source>
        <dbReference type="ARBA" id="ARBA00022679"/>
    </source>
</evidence>
<dbReference type="EC" id="2.3.1.225" evidence="10"/>
<gene>
    <name evidence="12" type="ORF">POCULU_LOCUS1764</name>
</gene>
<dbReference type="PROSITE" id="PS50216">
    <property type="entry name" value="DHHC"/>
    <property type="match status" value="1"/>
</dbReference>
<proteinExistence type="inferred from homology"/>
<evidence type="ECO:0000256" key="8">
    <source>
        <dbReference type="ARBA" id="ARBA00023315"/>
    </source>
</evidence>
<comment type="subcellular location">
    <subcellularLocation>
        <location evidence="1">Membrane</location>
        <topology evidence="1">Multi-pass membrane protein</topology>
    </subcellularLocation>
</comment>
<evidence type="ECO:0000259" key="11">
    <source>
        <dbReference type="Pfam" id="PF01529"/>
    </source>
</evidence>
<feature type="transmembrane region" description="Helical" evidence="10">
    <location>
        <begin position="79"/>
        <end position="99"/>
    </location>
</feature>
<dbReference type="GO" id="GO:0005794">
    <property type="term" value="C:Golgi apparatus"/>
    <property type="evidence" value="ECO:0007669"/>
    <property type="project" value="TreeGrafter"/>
</dbReference>
<dbReference type="InterPro" id="IPR039859">
    <property type="entry name" value="PFA4/ZDH16/20/ERF2-like"/>
</dbReference>
<dbReference type="GO" id="GO:0006612">
    <property type="term" value="P:protein targeting to membrane"/>
    <property type="evidence" value="ECO:0007669"/>
    <property type="project" value="TreeGrafter"/>
</dbReference>
<dbReference type="PANTHER" id="PTHR22883:SF488">
    <property type="entry name" value="PALMITOYLTRANSFERASE"/>
    <property type="match status" value="1"/>
</dbReference>